<reference evidence="1 2" key="1">
    <citation type="journal article" date="2018" name="Nat. Genet.">
        <title>The Rosa genome provides new insights in the design of modern roses.</title>
        <authorList>
            <person name="Bendahmane M."/>
        </authorList>
    </citation>
    <scope>NUCLEOTIDE SEQUENCE [LARGE SCALE GENOMIC DNA]</scope>
    <source>
        <strain evidence="2">cv. Old Blush</strain>
    </source>
</reference>
<organism evidence="1 2">
    <name type="scientific">Rosa chinensis</name>
    <name type="common">China rose</name>
    <dbReference type="NCBI Taxonomy" id="74649"/>
    <lineage>
        <taxon>Eukaryota</taxon>
        <taxon>Viridiplantae</taxon>
        <taxon>Streptophyta</taxon>
        <taxon>Embryophyta</taxon>
        <taxon>Tracheophyta</taxon>
        <taxon>Spermatophyta</taxon>
        <taxon>Magnoliopsida</taxon>
        <taxon>eudicotyledons</taxon>
        <taxon>Gunneridae</taxon>
        <taxon>Pentapetalae</taxon>
        <taxon>rosids</taxon>
        <taxon>fabids</taxon>
        <taxon>Rosales</taxon>
        <taxon>Rosaceae</taxon>
        <taxon>Rosoideae</taxon>
        <taxon>Rosoideae incertae sedis</taxon>
        <taxon>Rosa</taxon>
    </lineage>
</organism>
<dbReference type="Proteomes" id="UP000238479">
    <property type="component" value="Chromosome 6"/>
</dbReference>
<dbReference type="STRING" id="74649.A0A2P6PTT8"/>
<name>A0A2P6PTT8_ROSCH</name>
<dbReference type="AlphaFoldDB" id="A0A2P6PTT8"/>
<gene>
    <name evidence="1" type="ORF">RchiOBHm_Chr6g0282721</name>
</gene>
<sequence>MCFQSTYPKMCFFRLYTGFMQKMACLTAVKCIPTVASRSLIQNVEVVTSILIALHDPEKVWLTNYFSKVCGVCTYIFSFTLHI</sequence>
<evidence type="ECO:0000313" key="1">
    <source>
        <dbReference type="EMBL" id="PRQ25348.1"/>
    </source>
</evidence>
<dbReference type="EMBL" id="PDCK01000044">
    <property type="protein sequence ID" value="PRQ25348.1"/>
    <property type="molecule type" value="Genomic_DNA"/>
</dbReference>
<accession>A0A2P6PTT8</accession>
<protein>
    <submittedName>
        <fullName evidence="1">Uncharacterized protein</fullName>
    </submittedName>
</protein>
<evidence type="ECO:0000313" key="2">
    <source>
        <dbReference type="Proteomes" id="UP000238479"/>
    </source>
</evidence>
<keyword evidence="2" id="KW-1185">Reference proteome</keyword>
<comment type="caution">
    <text evidence="1">The sequence shown here is derived from an EMBL/GenBank/DDBJ whole genome shotgun (WGS) entry which is preliminary data.</text>
</comment>
<proteinExistence type="predicted"/>
<dbReference type="Gramene" id="PRQ25348">
    <property type="protein sequence ID" value="PRQ25348"/>
    <property type="gene ID" value="RchiOBHm_Chr6g0282721"/>
</dbReference>